<feature type="compositionally biased region" description="Basic and acidic residues" evidence="1">
    <location>
        <begin position="338"/>
        <end position="356"/>
    </location>
</feature>
<gene>
    <name evidence="2" type="ORF">PTTG_04176</name>
</gene>
<reference evidence="2" key="1">
    <citation type="submission" date="2009-11" db="EMBL/GenBank/DDBJ databases">
        <authorList>
            <consortium name="The Broad Institute Genome Sequencing Platform"/>
            <person name="Ward D."/>
            <person name="Feldgarden M."/>
            <person name="Earl A."/>
            <person name="Young S.K."/>
            <person name="Zeng Q."/>
            <person name="Koehrsen M."/>
            <person name="Alvarado L."/>
            <person name="Berlin A."/>
            <person name="Bochicchio J."/>
            <person name="Borenstein D."/>
            <person name="Chapman S.B."/>
            <person name="Chen Z."/>
            <person name="Engels R."/>
            <person name="Freedman E."/>
            <person name="Gellesch M."/>
            <person name="Goldberg J."/>
            <person name="Griggs A."/>
            <person name="Gujja S."/>
            <person name="Heilman E."/>
            <person name="Heiman D."/>
            <person name="Hepburn T."/>
            <person name="Howarth C."/>
            <person name="Jen D."/>
            <person name="Larson L."/>
            <person name="Lewis B."/>
            <person name="Mehta T."/>
            <person name="Park D."/>
            <person name="Pearson M."/>
            <person name="Roberts A."/>
            <person name="Saif S."/>
            <person name="Shea T."/>
            <person name="Shenoy N."/>
            <person name="Sisk P."/>
            <person name="Stolte C."/>
            <person name="Sykes S."/>
            <person name="Thomson T."/>
            <person name="Walk T."/>
            <person name="White J."/>
            <person name="Yandava C."/>
            <person name="Izard J."/>
            <person name="Baranova O.V."/>
            <person name="Blanton J.M."/>
            <person name="Tanner A.C."/>
            <person name="Dewhirst F.E."/>
            <person name="Haas B."/>
            <person name="Nusbaum C."/>
            <person name="Birren B."/>
        </authorList>
    </citation>
    <scope>NUCLEOTIDE SEQUENCE [LARGE SCALE GENOMIC DNA]</scope>
    <source>
        <strain evidence="2">1-1 BBBD Race 1</strain>
    </source>
</reference>
<feature type="region of interest" description="Disordered" evidence="1">
    <location>
        <begin position="338"/>
        <end position="400"/>
    </location>
</feature>
<name>A0A180GS47_PUCT1</name>
<reference evidence="3 4" key="3">
    <citation type="journal article" date="2017" name="G3 (Bethesda)">
        <title>Comparative analysis highlights variable genome content of wheat rusts and divergence of the mating loci.</title>
        <authorList>
            <person name="Cuomo C.A."/>
            <person name="Bakkeren G."/>
            <person name="Khalil H.B."/>
            <person name="Panwar V."/>
            <person name="Joly D."/>
            <person name="Linning R."/>
            <person name="Sakthikumar S."/>
            <person name="Song X."/>
            <person name="Adiconis X."/>
            <person name="Fan L."/>
            <person name="Goldberg J.M."/>
            <person name="Levin J.Z."/>
            <person name="Young S."/>
            <person name="Zeng Q."/>
            <person name="Anikster Y."/>
            <person name="Bruce M."/>
            <person name="Wang M."/>
            <person name="Yin C."/>
            <person name="McCallum B."/>
            <person name="Szabo L.J."/>
            <person name="Hulbert S."/>
            <person name="Chen X."/>
            <person name="Fellers J.P."/>
        </authorList>
    </citation>
    <scope>NUCLEOTIDE SEQUENCE</scope>
    <source>
        <strain evidence="3">isolate 1-1 / race 1 (BBBD)</strain>
        <strain evidence="4">Isolate 1-1 / race 1 (BBBD)</strain>
    </source>
</reference>
<feature type="compositionally biased region" description="Polar residues" evidence="1">
    <location>
        <begin position="99"/>
        <end position="117"/>
    </location>
</feature>
<sequence length="584" mass="65035">MPRPTMIDLRAPSHPEDHTSSGPAPPSEQKLLAMQSSTQRRYVRPPNDGGAESHQPRIPFQPKQSHATDENQLIGSQHDSNLNSASEVKDFHTSHSSKRSSIQTKDPQRFSPYSNPQKLRVGIPKLSPSFNPCDQFSKPRKRTLLLGPKCPKYEGLSNFAAPRDLVSDIIPGSQTINLDQPSPPSSKSVSCSTPEKMSPQEYVDSMARDEGQAGSPCVPIDFLKRLDFEEWDQRKQDLIQMLEDRKKLFLQSGFAETSGKPFLPGEQAIEKKPVPNRWVWYMHLSTEYDKARSTRVPAGGPAGYLKYGWDRLGVAGKQPYQELADTYSAERLKFMTEHGIAEDTTKKRSKQPDKPKARNRSSQQVFANSDKNQVDQSLSPRSKMTRPTESIDTEMPGHAPHLHPSSPFMPLQPILQPDLFYDHFNQFPLEKTSCDYLDRTSEMFEMNKAPCYSSYLQSPELMPCGFSPLGYEASSYGYGYNSESTADQLSTPIGYPSSPTEYPFACNPSSTFSYQATSELQSWSALSPESINSGRSETVGIFPPSCMNNAMGSAAGYTNLASSNGFLDPLNPHEIDFNSLNPGC</sequence>
<dbReference type="EnsemblFungi" id="PTTG_04176-t43_1">
    <property type="protein sequence ID" value="PTTG_04176-t43_1-p1"/>
    <property type="gene ID" value="PTTG_04176"/>
</dbReference>
<evidence type="ECO:0000313" key="4">
    <source>
        <dbReference type="Proteomes" id="UP000005240"/>
    </source>
</evidence>
<dbReference type="AlphaFoldDB" id="A0A180GS47"/>
<dbReference type="OrthoDB" id="2507698at2759"/>
<dbReference type="EMBL" id="ADAS02000027">
    <property type="protein sequence ID" value="OAV95657.1"/>
    <property type="molecule type" value="Genomic_DNA"/>
</dbReference>
<feature type="compositionally biased region" description="Polar residues" evidence="1">
    <location>
        <begin position="62"/>
        <end position="86"/>
    </location>
</feature>
<reference evidence="2" key="2">
    <citation type="submission" date="2016-05" db="EMBL/GenBank/DDBJ databases">
        <title>Comparative analysis highlights variable genome content of wheat rusts and divergence of the mating loci.</title>
        <authorList>
            <person name="Cuomo C.A."/>
            <person name="Bakkeren G."/>
            <person name="Szabo L."/>
            <person name="Khalil H."/>
            <person name="Joly D."/>
            <person name="Goldberg J."/>
            <person name="Young S."/>
            <person name="Zeng Q."/>
            <person name="Fellers J."/>
        </authorList>
    </citation>
    <scope>NUCLEOTIDE SEQUENCE [LARGE SCALE GENOMIC DNA]</scope>
    <source>
        <strain evidence="2">1-1 BBBD Race 1</strain>
    </source>
</reference>
<reference evidence="3" key="4">
    <citation type="submission" date="2025-05" db="UniProtKB">
        <authorList>
            <consortium name="EnsemblFungi"/>
        </authorList>
    </citation>
    <scope>IDENTIFICATION</scope>
    <source>
        <strain evidence="3">isolate 1-1 / race 1 (BBBD)</strain>
    </source>
</reference>
<dbReference type="Proteomes" id="UP000005240">
    <property type="component" value="Unassembled WGS sequence"/>
</dbReference>
<protein>
    <submittedName>
        <fullName evidence="2 3">Uncharacterized protein</fullName>
    </submittedName>
</protein>
<keyword evidence="4" id="KW-1185">Reference proteome</keyword>
<proteinExistence type="predicted"/>
<organism evidence="2">
    <name type="scientific">Puccinia triticina (isolate 1-1 / race 1 (BBBD))</name>
    <name type="common">Brown leaf rust fungus</name>
    <dbReference type="NCBI Taxonomy" id="630390"/>
    <lineage>
        <taxon>Eukaryota</taxon>
        <taxon>Fungi</taxon>
        <taxon>Dikarya</taxon>
        <taxon>Basidiomycota</taxon>
        <taxon>Pucciniomycotina</taxon>
        <taxon>Pucciniomycetes</taxon>
        <taxon>Pucciniales</taxon>
        <taxon>Pucciniaceae</taxon>
        <taxon>Puccinia</taxon>
    </lineage>
</organism>
<dbReference type="VEuPathDB" id="FungiDB:PTTG_04176"/>
<feature type="region of interest" description="Disordered" evidence="1">
    <location>
        <begin position="173"/>
        <end position="196"/>
    </location>
</feature>
<evidence type="ECO:0000313" key="3">
    <source>
        <dbReference type="EnsemblFungi" id="PTTG_04176-t43_1-p1"/>
    </source>
</evidence>
<feature type="compositionally biased region" description="Polar residues" evidence="1">
    <location>
        <begin position="360"/>
        <end position="390"/>
    </location>
</feature>
<feature type="region of interest" description="Disordered" evidence="1">
    <location>
        <begin position="1"/>
        <end position="126"/>
    </location>
</feature>
<evidence type="ECO:0000313" key="2">
    <source>
        <dbReference type="EMBL" id="OAV95657.1"/>
    </source>
</evidence>
<feature type="compositionally biased region" description="Low complexity" evidence="1">
    <location>
        <begin position="185"/>
        <end position="194"/>
    </location>
</feature>
<evidence type="ECO:0000256" key="1">
    <source>
        <dbReference type="SAM" id="MobiDB-lite"/>
    </source>
</evidence>
<accession>A0A180GS47</accession>